<evidence type="ECO:0000256" key="1">
    <source>
        <dbReference type="SAM" id="Phobius"/>
    </source>
</evidence>
<evidence type="ECO:0000313" key="2">
    <source>
        <dbReference type="EMBL" id="PZO43648.1"/>
    </source>
</evidence>
<dbReference type="EMBL" id="QBMN01000025">
    <property type="protein sequence ID" value="PZO43648.1"/>
    <property type="molecule type" value="Genomic_DNA"/>
</dbReference>
<keyword evidence="1" id="KW-0812">Transmembrane</keyword>
<accession>A0A2W4YL07</accession>
<sequence>MNASNLGFAAKVLLLSGTISAVIKYALPTLLAGSAAGQNNPTLAVVVGLLVAPSVFMGGLFWLRRGGNS</sequence>
<keyword evidence="1" id="KW-1133">Transmembrane helix</keyword>
<keyword evidence="1" id="KW-0472">Membrane</keyword>
<feature type="transmembrane region" description="Helical" evidence="1">
    <location>
        <begin position="12"/>
        <end position="31"/>
    </location>
</feature>
<dbReference type="AlphaFoldDB" id="A0A2W4YL07"/>
<comment type="caution">
    <text evidence="2">The sequence shown here is derived from an EMBL/GenBank/DDBJ whole genome shotgun (WGS) entry which is preliminary data.</text>
</comment>
<feature type="transmembrane region" description="Helical" evidence="1">
    <location>
        <begin position="43"/>
        <end position="63"/>
    </location>
</feature>
<name>A0A2W4YL07_9CYAN</name>
<proteinExistence type="predicted"/>
<organism evidence="2 3">
    <name type="scientific">Shackletoniella antarctica</name>
    <dbReference type="NCBI Taxonomy" id="268115"/>
    <lineage>
        <taxon>Bacteria</taxon>
        <taxon>Bacillati</taxon>
        <taxon>Cyanobacteriota</taxon>
        <taxon>Cyanophyceae</taxon>
        <taxon>Oculatellales</taxon>
        <taxon>Oculatellaceae</taxon>
        <taxon>Shackletoniella</taxon>
    </lineage>
</organism>
<protein>
    <submittedName>
        <fullName evidence="2">Uncharacterized protein</fullName>
    </submittedName>
</protein>
<dbReference type="Proteomes" id="UP000249081">
    <property type="component" value="Unassembled WGS sequence"/>
</dbReference>
<reference evidence="3" key="1">
    <citation type="submission" date="2018-04" db="EMBL/GenBank/DDBJ databases">
        <authorList>
            <person name="Cornet L."/>
        </authorList>
    </citation>
    <scope>NUCLEOTIDE SEQUENCE [LARGE SCALE GENOMIC DNA]</scope>
</reference>
<evidence type="ECO:0000313" key="3">
    <source>
        <dbReference type="Proteomes" id="UP000249081"/>
    </source>
</evidence>
<gene>
    <name evidence="2" type="ORF">DCF17_05460</name>
</gene>
<reference evidence="2 3" key="2">
    <citation type="submission" date="2018-06" db="EMBL/GenBank/DDBJ databases">
        <title>Metagenomic assembly of (sub)arctic Cyanobacteria and their associated microbiome from non-axenic cultures.</title>
        <authorList>
            <person name="Baurain D."/>
        </authorList>
    </citation>
    <scope>NUCLEOTIDE SEQUENCE [LARGE SCALE GENOMIC DNA]</scope>
    <source>
        <strain evidence="2">ULC041bin1</strain>
    </source>
</reference>